<name>A0A2H9T632_9ZZZZ</name>
<dbReference type="PIRSF" id="PIRSF037318">
    <property type="entry name" value="RfaP"/>
    <property type="match status" value="1"/>
</dbReference>
<dbReference type="Gene3D" id="1.10.510.10">
    <property type="entry name" value="Transferase(Phosphotransferase) domain 1"/>
    <property type="match status" value="1"/>
</dbReference>
<reference evidence="1" key="1">
    <citation type="journal article" date="2017" name="Appl. Environ. Microbiol.">
        <title>Molecular characterization of an Endozoicomonas-like organism causing infection in king scallop Pecten maximus L.</title>
        <authorList>
            <person name="Cano I."/>
            <person name="van Aerle R."/>
            <person name="Ross S."/>
            <person name="Verner-Jeffreys D.W."/>
            <person name="Paley R.K."/>
            <person name="Rimmer G."/>
            <person name="Ryder D."/>
            <person name="Hooper P."/>
            <person name="Stone D."/>
            <person name="Feist S.W."/>
        </authorList>
    </citation>
    <scope>NUCLEOTIDE SEQUENCE</scope>
</reference>
<dbReference type="EC" id="2.7.1.-" evidence="1"/>
<dbReference type="Pfam" id="PF06293">
    <property type="entry name" value="Kdo"/>
    <property type="match status" value="1"/>
</dbReference>
<protein>
    <submittedName>
        <fullName evidence="1">Lipopolysaccharide core heptose(I) kinase RfaP</fullName>
        <ecNumber evidence="1">2.7.1.-</ecNumber>
    </submittedName>
</protein>
<keyword evidence="1" id="KW-0808">Transferase</keyword>
<dbReference type="InterPro" id="IPR011009">
    <property type="entry name" value="Kinase-like_dom_sf"/>
</dbReference>
<dbReference type="EMBL" id="NSIT01000141">
    <property type="protein sequence ID" value="PJE78685.1"/>
    <property type="molecule type" value="Genomic_DNA"/>
</dbReference>
<dbReference type="InterPro" id="IPR017172">
    <property type="entry name" value="Lsacc_core_hep_kinase_RfaP"/>
</dbReference>
<comment type="caution">
    <text evidence="1">The sequence shown here is derived from an EMBL/GenBank/DDBJ whole genome shotgun (WGS) entry which is preliminary data.</text>
</comment>
<dbReference type="SUPFAM" id="SSF56112">
    <property type="entry name" value="Protein kinase-like (PK-like)"/>
    <property type="match status" value="1"/>
</dbReference>
<dbReference type="GO" id="GO:0009103">
    <property type="term" value="P:lipopolysaccharide biosynthetic process"/>
    <property type="evidence" value="ECO:0007669"/>
    <property type="project" value="InterPro"/>
</dbReference>
<dbReference type="AlphaFoldDB" id="A0A2H9T632"/>
<organism evidence="1">
    <name type="scientific">invertebrate metagenome</name>
    <dbReference type="NCBI Taxonomy" id="1711999"/>
    <lineage>
        <taxon>unclassified sequences</taxon>
        <taxon>metagenomes</taxon>
        <taxon>organismal metagenomes</taxon>
    </lineage>
</organism>
<gene>
    <name evidence="1" type="primary">rfaP</name>
    <name evidence="1" type="ORF">CI610_02369</name>
</gene>
<keyword evidence="1" id="KW-0418">Kinase</keyword>
<proteinExistence type="predicted"/>
<dbReference type="NCBIfam" id="NF011703">
    <property type="entry name" value="PRK15123.1"/>
    <property type="match status" value="1"/>
</dbReference>
<sequence length="279" mass="33000">MTYLRDDLKQVWQGQDIHELLTRLDGVEYRKLEARRTFRFEINGQGFFAKVHHGIGWGEIIDNLIRGRKPVLGADNEWQALNRLHELGIDTMTPVAFDKKGLNPAQQHSYLVTEELKNMTSLEDVCKHWNNNPPPLPLKRAFIKKLATISRQLHDHGINHRDYYLCHFLMPNTLLTTDGQLRQDCSPDDLRFYLIDLHRAQLRETTPERWRIKDLSGLYYSAMECGLNHHDLLRFIRIYTQQPLKKTLAQNADFWQKVARKAEKLYVRMDRKLQQRSDK</sequence>
<accession>A0A2H9T632</accession>
<evidence type="ECO:0000313" key="1">
    <source>
        <dbReference type="EMBL" id="PJE78685.1"/>
    </source>
</evidence>
<dbReference type="GO" id="GO:0016301">
    <property type="term" value="F:kinase activity"/>
    <property type="evidence" value="ECO:0007669"/>
    <property type="project" value="UniProtKB-KW"/>
</dbReference>